<evidence type="ECO:0008006" key="4">
    <source>
        <dbReference type="Google" id="ProtNLM"/>
    </source>
</evidence>
<name>A0ABD3CRM2_9LAMI</name>
<sequence length="535" mass="59091">MSSDDTKTSEKIETTENKDLTLRIAEILRKENNGFARATQFMQAPNIEPKLNEKNYSIWARKVKIALGGRGRWHHITGVPEPPKTDEPDYYIWEQNDLQVLSWIIDSMESDLSGQFLEYPTARELWDGILQTYRSGEDALQIYDLNIQANRLQQGEQSIEKYYQNCQAIWREIDRRDPNDMETPNDILKFNKRMQTFRLYQFLHGADLKFDSVKRDLLKETPLPTVETAYSALRREAARIVIVNHSAKSSDNFGLAQSRKTKTETKTEAVDKKKLRCDHCNKIGHLKKGCFKLIGYPDWFENNPKFQGKGKKGTTTSGDITAADPVENAEELGFAAAINRRQHRRAATPPRRASAETQPPNRRAKSPPTSPPVAHLGKRSTATRSDERSNNGAKKIDLRSCPASNSAAATVTEETEKMMMKFGPTAGLGGPGGLTDGPGGLIDGLGGPNKGLSGSGPNSGSGPFLIKNGPLPSAGPNGELGPIQFGSFNGMENGLLKEDGLQKDDGLDLMDDDLLSGLEDFGNDEPLNDPGPFDG</sequence>
<dbReference type="EMBL" id="JAVIJP010000032">
    <property type="protein sequence ID" value="KAL3631759.1"/>
    <property type="molecule type" value="Genomic_DNA"/>
</dbReference>
<dbReference type="AlphaFoldDB" id="A0ABD3CRM2"/>
<feature type="compositionally biased region" description="Basic and acidic residues" evidence="1">
    <location>
        <begin position="384"/>
        <end position="398"/>
    </location>
</feature>
<feature type="compositionally biased region" description="Basic and acidic residues" evidence="1">
    <location>
        <begin position="495"/>
        <end position="506"/>
    </location>
</feature>
<feature type="region of interest" description="Disordered" evidence="1">
    <location>
        <begin position="341"/>
        <end position="412"/>
    </location>
</feature>
<feature type="compositionally biased region" description="Gly residues" evidence="1">
    <location>
        <begin position="426"/>
        <end position="459"/>
    </location>
</feature>
<evidence type="ECO:0000256" key="1">
    <source>
        <dbReference type="SAM" id="MobiDB-lite"/>
    </source>
</evidence>
<accession>A0ABD3CRM2</accession>
<reference evidence="3" key="1">
    <citation type="journal article" date="2024" name="IScience">
        <title>Strigolactones Initiate the Formation of Haustorium-like Structures in Castilleja.</title>
        <authorList>
            <person name="Buerger M."/>
            <person name="Peterson D."/>
            <person name="Chory J."/>
        </authorList>
    </citation>
    <scope>NUCLEOTIDE SEQUENCE [LARGE SCALE GENOMIC DNA]</scope>
</reference>
<keyword evidence="3" id="KW-1185">Reference proteome</keyword>
<gene>
    <name evidence="2" type="ORF">CASFOL_024743</name>
</gene>
<dbReference type="Proteomes" id="UP001632038">
    <property type="component" value="Unassembled WGS sequence"/>
</dbReference>
<dbReference type="PANTHER" id="PTHR34222:SF43">
    <property type="entry name" value="RETROTRANSPOSON GAG DOMAIN-CONTAINING PROTEIN"/>
    <property type="match status" value="1"/>
</dbReference>
<evidence type="ECO:0000313" key="2">
    <source>
        <dbReference type="EMBL" id="KAL3631759.1"/>
    </source>
</evidence>
<organism evidence="2 3">
    <name type="scientific">Castilleja foliolosa</name>
    <dbReference type="NCBI Taxonomy" id="1961234"/>
    <lineage>
        <taxon>Eukaryota</taxon>
        <taxon>Viridiplantae</taxon>
        <taxon>Streptophyta</taxon>
        <taxon>Embryophyta</taxon>
        <taxon>Tracheophyta</taxon>
        <taxon>Spermatophyta</taxon>
        <taxon>Magnoliopsida</taxon>
        <taxon>eudicotyledons</taxon>
        <taxon>Gunneridae</taxon>
        <taxon>Pentapetalae</taxon>
        <taxon>asterids</taxon>
        <taxon>lamiids</taxon>
        <taxon>Lamiales</taxon>
        <taxon>Orobanchaceae</taxon>
        <taxon>Pedicularideae</taxon>
        <taxon>Castillejinae</taxon>
        <taxon>Castilleja</taxon>
    </lineage>
</organism>
<dbReference type="PANTHER" id="PTHR34222">
    <property type="entry name" value="GAG_PRE-INTEGRS DOMAIN-CONTAINING PROTEIN"/>
    <property type="match status" value="1"/>
</dbReference>
<feature type="region of interest" description="Disordered" evidence="1">
    <location>
        <begin position="425"/>
        <end position="535"/>
    </location>
</feature>
<protein>
    <recommendedName>
        <fullName evidence="4">Retrotransposon gag domain-containing protein</fullName>
    </recommendedName>
</protein>
<comment type="caution">
    <text evidence="2">The sequence shown here is derived from an EMBL/GenBank/DDBJ whole genome shotgun (WGS) entry which is preliminary data.</text>
</comment>
<evidence type="ECO:0000313" key="3">
    <source>
        <dbReference type="Proteomes" id="UP001632038"/>
    </source>
</evidence>
<proteinExistence type="predicted"/>